<evidence type="ECO:0000256" key="1">
    <source>
        <dbReference type="SAM" id="SignalP"/>
    </source>
</evidence>
<feature type="signal peptide" evidence="1">
    <location>
        <begin position="1"/>
        <end position="19"/>
    </location>
</feature>
<keyword evidence="1" id="KW-0732">Signal</keyword>
<evidence type="ECO:0008006" key="4">
    <source>
        <dbReference type="Google" id="ProtNLM"/>
    </source>
</evidence>
<comment type="caution">
    <text evidence="2">The sequence shown here is derived from an EMBL/GenBank/DDBJ whole genome shotgun (WGS) entry which is preliminary data.</text>
</comment>
<sequence length="358" mass="40415">MKLFKYTLLLFFMSFSLIANTKKKHEKTKTIKKQYKVSSNATFFVSNKYGDVHVTTWDKNVIDITVKIKVTGGDVDKVEDKLNSITIDFEGNNSLVEARTRIESIKSNWSWWGNSNNVSYKINYYVNMPKTNNADLNNRYGNIEIDVLEGKANLNCDYGNIYAEKLLNNYNSIELDYCGNSEIEYMKSGTVNADYSKLEIGSSEKIKSNIDYTTLKVGKTKNIDFNSDYGSITINEADNITGNSDYAGMKIGTVYKNLKINTDYGSIKVRNLAKGFEDVTIDGSYAGIKIETPSDNNFNFIINIGYGGFNYPDDKVEIYKSIKKTTKKYYEGSFGNKNTSSNINIKSSYGSVSIKTNN</sequence>
<gene>
    <name evidence="2" type="ORF">ACFQ1U_06540</name>
</gene>
<accession>A0ABW3JQV4</accession>
<dbReference type="EMBL" id="JBHTJR010000037">
    <property type="protein sequence ID" value="MFD0992857.1"/>
    <property type="molecule type" value="Genomic_DNA"/>
</dbReference>
<name>A0ABW3JQV4_9FLAO</name>
<evidence type="ECO:0000313" key="3">
    <source>
        <dbReference type="Proteomes" id="UP001597062"/>
    </source>
</evidence>
<reference evidence="3" key="1">
    <citation type="journal article" date="2019" name="Int. J. Syst. Evol. Microbiol.">
        <title>The Global Catalogue of Microorganisms (GCM) 10K type strain sequencing project: providing services to taxonomists for standard genome sequencing and annotation.</title>
        <authorList>
            <consortium name="The Broad Institute Genomics Platform"/>
            <consortium name="The Broad Institute Genome Sequencing Center for Infectious Disease"/>
            <person name="Wu L."/>
            <person name="Ma J."/>
        </authorList>
    </citation>
    <scope>NUCLEOTIDE SEQUENCE [LARGE SCALE GENOMIC DNA]</scope>
    <source>
        <strain evidence="3">CCUG 60527</strain>
    </source>
</reference>
<proteinExistence type="predicted"/>
<keyword evidence="3" id="KW-1185">Reference proteome</keyword>
<feature type="chain" id="PRO_5047305070" description="Adhesin domain-containing protein" evidence="1">
    <location>
        <begin position="20"/>
        <end position="358"/>
    </location>
</feature>
<evidence type="ECO:0000313" key="2">
    <source>
        <dbReference type="EMBL" id="MFD0992857.1"/>
    </source>
</evidence>
<dbReference type="RefSeq" id="WP_386106561.1">
    <property type="nucleotide sequence ID" value="NZ_JBHTJR010000037.1"/>
</dbReference>
<organism evidence="2 3">
    <name type="scientific">Tenacibaculum geojense</name>
    <dbReference type="NCBI Taxonomy" id="915352"/>
    <lineage>
        <taxon>Bacteria</taxon>
        <taxon>Pseudomonadati</taxon>
        <taxon>Bacteroidota</taxon>
        <taxon>Flavobacteriia</taxon>
        <taxon>Flavobacteriales</taxon>
        <taxon>Flavobacteriaceae</taxon>
        <taxon>Tenacibaculum</taxon>
    </lineage>
</organism>
<dbReference type="Proteomes" id="UP001597062">
    <property type="component" value="Unassembled WGS sequence"/>
</dbReference>
<protein>
    <recommendedName>
        <fullName evidence="4">Adhesin domain-containing protein</fullName>
    </recommendedName>
</protein>